<keyword evidence="4" id="KW-1185">Reference proteome</keyword>
<sequence>MTRFYVRSLLLLQCSLLIVHSLTAQVAKSPARHEGEGPFGKLIIRGVTLVNSTGAPPVGPVDIVVEKNKITQVKQVGYPGVPIDPKSRPKANAGDKELNCEGMYLMPGFVDMHGHIGGQAQGASAEYVFKLWLGHGITTVRDPSCGNGLDWVLEHRAKSERNEITAPRIKAYTVFGQGSKEPISTPEQARAWVQLNAKRGADGIKFFGAEPNIFKAALEENKKLGLRSACHHAQLEVARMNALATAKAGLTSLEHWYGLPEALFEDKTVQNYPVTYNYSNEQNRFEEAGNLWQQAAQPGTARWNKVMDELIALDFTLDPTFNIYEANRELMLARRAEWHDDYTMPSLWRFYGPSRISHGSYWQSWGTEQEVAWKKNYQLWMAFINDYKNRGGRVTAGSDSGFIYQLYGFAYIRELELLREAGFHPLEVIRAATLKGAEALGMDDQIGSVEVGKLADFVIVDQNPLANLKVLYGTGAIHLNEKNEVERVGGVTYTVKDGIVYDAKKLLADVRQMVIDAKQKENFEITQPGVAPKPGKVSGGKN</sequence>
<dbReference type="Pfam" id="PF01979">
    <property type="entry name" value="Amidohydro_1"/>
    <property type="match status" value="1"/>
</dbReference>
<organism evidence="3 4">
    <name type="scientific">Spirosoma endophyticum</name>
    <dbReference type="NCBI Taxonomy" id="662367"/>
    <lineage>
        <taxon>Bacteria</taxon>
        <taxon>Pseudomonadati</taxon>
        <taxon>Bacteroidota</taxon>
        <taxon>Cytophagia</taxon>
        <taxon>Cytophagales</taxon>
        <taxon>Cytophagaceae</taxon>
        <taxon>Spirosoma</taxon>
    </lineage>
</organism>
<dbReference type="SUPFAM" id="SSF51556">
    <property type="entry name" value="Metallo-dependent hydrolases"/>
    <property type="match status" value="1"/>
</dbReference>
<dbReference type="Gene3D" id="3.20.20.140">
    <property type="entry name" value="Metal-dependent hydrolases"/>
    <property type="match status" value="1"/>
</dbReference>
<dbReference type="EMBL" id="FOLQ01000009">
    <property type="protein sequence ID" value="SFE01049.1"/>
    <property type="molecule type" value="Genomic_DNA"/>
</dbReference>
<proteinExistence type="predicted"/>
<dbReference type="Gene3D" id="1.20.58.520">
    <property type="entry name" value="Amidohydrolase"/>
    <property type="match status" value="1"/>
</dbReference>
<dbReference type="Gene3D" id="3.30.110.90">
    <property type="entry name" value="Amidohydrolase"/>
    <property type="match status" value="1"/>
</dbReference>
<dbReference type="PANTHER" id="PTHR43135:SF3">
    <property type="entry name" value="ALPHA-D-RIBOSE 1-METHYLPHOSPHONATE 5-TRIPHOSPHATE DIPHOSPHATASE"/>
    <property type="match status" value="1"/>
</dbReference>
<dbReference type="InterPro" id="IPR011059">
    <property type="entry name" value="Metal-dep_hydrolase_composite"/>
</dbReference>
<dbReference type="Gene3D" id="2.30.40.10">
    <property type="entry name" value="Urease, subunit C, domain 1"/>
    <property type="match status" value="2"/>
</dbReference>
<dbReference type="GO" id="GO:0016810">
    <property type="term" value="F:hydrolase activity, acting on carbon-nitrogen (but not peptide) bonds"/>
    <property type="evidence" value="ECO:0007669"/>
    <property type="project" value="InterPro"/>
</dbReference>
<dbReference type="Proteomes" id="UP000198598">
    <property type="component" value="Unassembled WGS sequence"/>
</dbReference>
<keyword evidence="1" id="KW-0732">Signal</keyword>
<gene>
    <name evidence="3" type="ORF">SAMN05216167_109139</name>
</gene>
<accession>A0A1I1X133</accession>
<dbReference type="InterPro" id="IPR051781">
    <property type="entry name" value="Metallo-dep_Hydrolase"/>
</dbReference>
<dbReference type="RefSeq" id="WP_093830013.1">
    <property type="nucleotide sequence ID" value="NZ_FOLQ01000009.1"/>
</dbReference>
<dbReference type="SUPFAM" id="SSF51338">
    <property type="entry name" value="Composite domain of metallo-dependent hydrolases"/>
    <property type="match status" value="1"/>
</dbReference>
<reference evidence="3 4" key="1">
    <citation type="submission" date="2016-10" db="EMBL/GenBank/DDBJ databases">
        <authorList>
            <person name="de Groot N.N."/>
        </authorList>
    </citation>
    <scope>NUCLEOTIDE SEQUENCE [LARGE SCALE GENOMIC DNA]</scope>
    <source>
        <strain evidence="3 4">DSM 26130</strain>
    </source>
</reference>
<dbReference type="PANTHER" id="PTHR43135">
    <property type="entry name" value="ALPHA-D-RIBOSE 1-METHYLPHOSPHONATE 5-TRIPHOSPHATE DIPHOSPHATASE"/>
    <property type="match status" value="1"/>
</dbReference>
<evidence type="ECO:0000256" key="1">
    <source>
        <dbReference type="SAM" id="SignalP"/>
    </source>
</evidence>
<dbReference type="AlphaFoldDB" id="A0A1I1X133"/>
<dbReference type="InterPro" id="IPR032466">
    <property type="entry name" value="Metal_Hydrolase"/>
</dbReference>
<feature type="domain" description="Amidohydrolase-related" evidence="2">
    <location>
        <begin position="386"/>
        <end position="498"/>
    </location>
</feature>
<evidence type="ECO:0000313" key="4">
    <source>
        <dbReference type="Proteomes" id="UP000198598"/>
    </source>
</evidence>
<evidence type="ECO:0000259" key="2">
    <source>
        <dbReference type="Pfam" id="PF01979"/>
    </source>
</evidence>
<dbReference type="InterPro" id="IPR006680">
    <property type="entry name" value="Amidohydro-rel"/>
</dbReference>
<feature type="chain" id="PRO_5011652543" evidence="1">
    <location>
        <begin position="25"/>
        <end position="542"/>
    </location>
</feature>
<keyword evidence="3" id="KW-0378">Hydrolase</keyword>
<protein>
    <submittedName>
        <fullName evidence="3">Amidohydrolase family protein</fullName>
    </submittedName>
</protein>
<evidence type="ECO:0000313" key="3">
    <source>
        <dbReference type="EMBL" id="SFE01049.1"/>
    </source>
</evidence>
<feature type="signal peptide" evidence="1">
    <location>
        <begin position="1"/>
        <end position="24"/>
    </location>
</feature>
<name>A0A1I1X133_9BACT</name>
<dbReference type="STRING" id="662367.SAMN05216167_109139"/>
<dbReference type="OrthoDB" id="9797498at2"/>